<accession>A0A518CBH6</accession>
<dbReference type="OrthoDB" id="285846at2"/>
<dbReference type="EMBL" id="CP036289">
    <property type="protein sequence ID" value="QDU76583.1"/>
    <property type="molecule type" value="Genomic_DNA"/>
</dbReference>
<evidence type="ECO:0000313" key="2">
    <source>
        <dbReference type="EMBL" id="QDU76583.1"/>
    </source>
</evidence>
<gene>
    <name evidence="2" type="ORF">Pan97_36350</name>
</gene>
<evidence type="ECO:0000313" key="3">
    <source>
        <dbReference type="Proteomes" id="UP000318626"/>
    </source>
</evidence>
<sequence length="127" mass="13797" precursor="true">MTRFILLAPCLLLLVSGMGCSQQTENAVFGTVEYSDGTPMAQGELIFDDGTYSDIAPIDAEGNFSVAKGLPAGSYKVTLGGVMEPDAKGNYSPIVHKRYLEYKSTDLNLTVPMEDEPVKFVIDRPKK</sequence>
<organism evidence="2 3">
    <name type="scientific">Bremerella volcania</name>
    <dbReference type="NCBI Taxonomy" id="2527984"/>
    <lineage>
        <taxon>Bacteria</taxon>
        <taxon>Pseudomonadati</taxon>
        <taxon>Planctomycetota</taxon>
        <taxon>Planctomycetia</taxon>
        <taxon>Pirellulales</taxon>
        <taxon>Pirellulaceae</taxon>
        <taxon>Bremerella</taxon>
    </lineage>
</organism>
<feature type="signal peptide" evidence="1">
    <location>
        <begin position="1"/>
        <end position="21"/>
    </location>
</feature>
<dbReference type="PROSITE" id="PS51257">
    <property type="entry name" value="PROKAR_LIPOPROTEIN"/>
    <property type="match status" value="1"/>
</dbReference>
<evidence type="ECO:0008006" key="4">
    <source>
        <dbReference type="Google" id="ProtNLM"/>
    </source>
</evidence>
<name>A0A518CBH6_9BACT</name>
<dbReference type="RefSeq" id="WP_144974799.1">
    <property type="nucleotide sequence ID" value="NZ_CP036289.1"/>
</dbReference>
<dbReference type="Proteomes" id="UP000318626">
    <property type="component" value="Chromosome"/>
</dbReference>
<keyword evidence="1" id="KW-0732">Signal</keyword>
<keyword evidence="3" id="KW-1185">Reference proteome</keyword>
<proteinExistence type="predicted"/>
<reference evidence="3" key="1">
    <citation type="submission" date="2019-02" db="EMBL/GenBank/DDBJ databases">
        <title>Deep-cultivation of Planctomycetes and their phenomic and genomic characterization uncovers novel biology.</title>
        <authorList>
            <person name="Wiegand S."/>
            <person name="Jogler M."/>
            <person name="Boedeker C."/>
            <person name="Pinto D."/>
            <person name="Vollmers J."/>
            <person name="Rivas-Marin E."/>
            <person name="Kohn T."/>
            <person name="Peeters S.H."/>
            <person name="Heuer A."/>
            <person name="Rast P."/>
            <person name="Oberbeckmann S."/>
            <person name="Bunk B."/>
            <person name="Jeske O."/>
            <person name="Meyerdierks A."/>
            <person name="Storesund J.E."/>
            <person name="Kallscheuer N."/>
            <person name="Luecker S."/>
            <person name="Lage O.M."/>
            <person name="Pohl T."/>
            <person name="Merkel B.J."/>
            <person name="Hornburger P."/>
            <person name="Mueller R.-W."/>
            <person name="Bruemmer F."/>
            <person name="Labrenz M."/>
            <person name="Spormann A.M."/>
            <person name="Op den Camp H."/>
            <person name="Overmann J."/>
            <person name="Amann R."/>
            <person name="Jetten M.S.M."/>
            <person name="Mascher T."/>
            <person name="Medema M.H."/>
            <person name="Devos D.P."/>
            <person name="Kaster A.-K."/>
            <person name="Ovreas L."/>
            <person name="Rohde M."/>
            <person name="Galperin M.Y."/>
            <person name="Jogler C."/>
        </authorList>
    </citation>
    <scope>NUCLEOTIDE SEQUENCE [LARGE SCALE GENOMIC DNA]</scope>
    <source>
        <strain evidence="3">Pan97</strain>
    </source>
</reference>
<dbReference type="KEGG" id="bvo:Pan97_36350"/>
<protein>
    <recommendedName>
        <fullName evidence="4">Carboxypeptidase regulatory-like domain-containing protein</fullName>
    </recommendedName>
</protein>
<dbReference type="AlphaFoldDB" id="A0A518CBH6"/>
<evidence type="ECO:0000256" key="1">
    <source>
        <dbReference type="SAM" id="SignalP"/>
    </source>
</evidence>
<feature type="chain" id="PRO_5022066604" description="Carboxypeptidase regulatory-like domain-containing protein" evidence="1">
    <location>
        <begin position="22"/>
        <end position="127"/>
    </location>
</feature>